<evidence type="ECO:0000256" key="2">
    <source>
        <dbReference type="ARBA" id="ARBA00022553"/>
    </source>
</evidence>
<dbReference type="GO" id="GO:0008982">
    <property type="term" value="F:protein-N(PI)-phosphohistidine-sugar phosphotransferase activity"/>
    <property type="evidence" value="ECO:0007669"/>
    <property type="project" value="InterPro"/>
</dbReference>
<keyword evidence="4" id="KW-0808">Transferase</keyword>
<protein>
    <submittedName>
        <fullName evidence="7">PTS system fructose-specific EIIA component</fullName>
    </submittedName>
</protein>
<keyword evidence="5" id="KW-0598">Phosphotransferase system</keyword>
<dbReference type="STRING" id="1364.LP2241_20442"/>
<dbReference type="NCBIfam" id="TIGR00848">
    <property type="entry name" value="fruA"/>
    <property type="match status" value="1"/>
</dbReference>
<keyword evidence="1" id="KW-0813">Transport</keyword>
<dbReference type="HOGENOM" id="CLU_072531_5_1_9"/>
<organism evidence="7 8">
    <name type="scientific">Pseudolactococcus piscium MKFS47</name>
    <dbReference type="NCBI Taxonomy" id="297352"/>
    <lineage>
        <taxon>Bacteria</taxon>
        <taxon>Bacillati</taxon>
        <taxon>Bacillota</taxon>
        <taxon>Bacilli</taxon>
        <taxon>Lactobacillales</taxon>
        <taxon>Streptococcaceae</taxon>
        <taxon>Pseudolactococcus</taxon>
    </lineage>
</organism>
<feature type="domain" description="PTS EIIA type-2" evidence="6">
    <location>
        <begin position="1"/>
        <end position="146"/>
    </location>
</feature>
<name>A0A0D6DX37_9LACT</name>
<dbReference type="PROSITE" id="PS51094">
    <property type="entry name" value="PTS_EIIA_TYPE_2"/>
    <property type="match status" value="1"/>
</dbReference>
<dbReference type="AlphaFoldDB" id="A0A0D6DX37"/>
<dbReference type="EMBL" id="LN774769">
    <property type="protein sequence ID" value="CEN28071.1"/>
    <property type="molecule type" value="Genomic_DNA"/>
</dbReference>
<dbReference type="CDD" id="cd00211">
    <property type="entry name" value="PTS_IIA_fru"/>
    <property type="match status" value="1"/>
</dbReference>
<evidence type="ECO:0000256" key="5">
    <source>
        <dbReference type="ARBA" id="ARBA00022683"/>
    </source>
</evidence>
<keyword evidence="2" id="KW-0597">Phosphoprotein</keyword>
<accession>A0A0D6DX37</accession>
<dbReference type="PANTHER" id="PTHR47738">
    <property type="entry name" value="PTS SYSTEM FRUCTOSE-LIKE EIIA COMPONENT-RELATED"/>
    <property type="match status" value="1"/>
</dbReference>
<evidence type="ECO:0000256" key="1">
    <source>
        <dbReference type="ARBA" id="ARBA00022448"/>
    </source>
</evidence>
<evidence type="ECO:0000259" key="6">
    <source>
        <dbReference type="PROSITE" id="PS51094"/>
    </source>
</evidence>
<evidence type="ECO:0000313" key="7">
    <source>
        <dbReference type="EMBL" id="CEN28071.1"/>
    </source>
</evidence>
<reference evidence="8" key="1">
    <citation type="submission" date="2015-01" db="EMBL/GenBank/DDBJ databases">
        <authorList>
            <person name="Andreevskaya M."/>
        </authorList>
    </citation>
    <scope>NUCLEOTIDE SEQUENCE [LARGE SCALE GENOMIC DNA]</scope>
    <source>
        <strain evidence="8">MKFS47</strain>
    </source>
</reference>
<dbReference type="GO" id="GO:0009401">
    <property type="term" value="P:phosphoenolpyruvate-dependent sugar phosphotransferase system"/>
    <property type="evidence" value="ECO:0007669"/>
    <property type="project" value="UniProtKB-KW"/>
</dbReference>
<evidence type="ECO:0000313" key="8">
    <source>
        <dbReference type="Proteomes" id="UP000033166"/>
    </source>
</evidence>
<dbReference type="KEGG" id="lpk:LACPI_0871"/>
<dbReference type="GO" id="GO:0016020">
    <property type="term" value="C:membrane"/>
    <property type="evidence" value="ECO:0007669"/>
    <property type="project" value="InterPro"/>
</dbReference>
<dbReference type="RefSeq" id="WP_047915258.1">
    <property type="nucleotide sequence ID" value="NZ_LN774769.1"/>
</dbReference>
<dbReference type="Pfam" id="PF00359">
    <property type="entry name" value="PTS_EIIA_2"/>
    <property type="match status" value="1"/>
</dbReference>
<proteinExistence type="predicted"/>
<dbReference type="SUPFAM" id="SSF55804">
    <property type="entry name" value="Phoshotransferase/anion transport protein"/>
    <property type="match status" value="1"/>
</dbReference>
<keyword evidence="3" id="KW-0762">Sugar transport</keyword>
<sequence length="151" mass="16949">MEFRNENILLDVAVKDKLALFDYIADYAVTHQIVADGDALVEAFLKREREVSTGLQDSFAIPHAKAAFINEPIVLFLKLSQPIEWETFDDKPVANVFALLVPSEFEGMVHLQMISQIATSLMEEAFTDIIKHTNDVTLLTKTISSAMNGEY</sequence>
<dbReference type="InterPro" id="IPR051541">
    <property type="entry name" value="PTS_SugarTrans_NitroReg"/>
</dbReference>
<dbReference type="Gene3D" id="3.40.930.10">
    <property type="entry name" value="Mannitol-specific EII, Chain A"/>
    <property type="match status" value="1"/>
</dbReference>
<dbReference type="Proteomes" id="UP000033166">
    <property type="component" value="Chromosome I"/>
</dbReference>
<dbReference type="InterPro" id="IPR004715">
    <property type="entry name" value="PTS_IIA_fruc"/>
</dbReference>
<evidence type="ECO:0000256" key="3">
    <source>
        <dbReference type="ARBA" id="ARBA00022597"/>
    </source>
</evidence>
<evidence type="ECO:0000256" key="4">
    <source>
        <dbReference type="ARBA" id="ARBA00022679"/>
    </source>
</evidence>
<dbReference type="InterPro" id="IPR016152">
    <property type="entry name" value="PTrfase/Anion_transptr"/>
</dbReference>
<gene>
    <name evidence="7" type="ORF">LACPI_0871</name>
</gene>
<dbReference type="InterPro" id="IPR002178">
    <property type="entry name" value="PTS_EIIA_type-2_dom"/>
</dbReference>